<evidence type="ECO:0000313" key="8">
    <source>
        <dbReference type="EnsemblProtists" id="EOD30903"/>
    </source>
</evidence>
<keyword evidence="4" id="KW-0804">Transcription</keyword>
<dbReference type="RefSeq" id="XP_005783332.1">
    <property type="nucleotide sequence ID" value="XM_005783275.1"/>
</dbReference>
<keyword evidence="6" id="KW-0472">Membrane</keyword>
<dbReference type="PANTHER" id="PTHR31677:SF196">
    <property type="entry name" value="ETHYLENE-RESPONSIVE TRANSCRIPTION FACTOR ERF109"/>
    <property type="match status" value="1"/>
</dbReference>
<protein>
    <recommendedName>
        <fullName evidence="7">AP2/ERF domain-containing protein</fullName>
    </recommendedName>
</protein>
<dbReference type="HOGENOM" id="CLU_365812_0_0_1"/>
<evidence type="ECO:0000256" key="2">
    <source>
        <dbReference type="ARBA" id="ARBA00023015"/>
    </source>
</evidence>
<dbReference type="PROSITE" id="PS51032">
    <property type="entry name" value="AP2_ERF"/>
    <property type="match status" value="2"/>
</dbReference>
<evidence type="ECO:0000256" key="6">
    <source>
        <dbReference type="SAM" id="Phobius"/>
    </source>
</evidence>
<dbReference type="InterPro" id="IPR016177">
    <property type="entry name" value="DNA-bd_dom_sf"/>
</dbReference>
<evidence type="ECO:0000256" key="5">
    <source>
        <dbReference type="ARBA" id="ARBA00023242"/>
    </source>
</evidence>
<evidence type="ECO:0000313" key="9">
    <source>
        <dbReference type="Proteomes" id="UP000013827"/>
    </source>
</evidence>
<dbReference type="PANTHER" id="PTHR31677">
    <property type="entry name" value="AP2 DOMAIN CLASS TRANSCRIPTION FACTOR"/>
    <property type="match status" value="1"/>
</dbReference>
<evidence type="ECO:0000256" key="3">
    <source>
        <dbReference type="ARBA" id="ARBA00023125"/>
    </source>
</evidence>
<keyword evidence="2" id="KW-0805">Transcription regulation</keyword>
<sequence length="763" mass="84356">MRTKRWYMGVVRAYDDADGTYSIDYDDGKSEEGVAAQHVQGLRLHLSSNSTGYKNVVKESSGRFGAKHQVDGRSVYIGAFDTAVEAAVAYARTVGEYQPPAVATEAEGLRLHLSSRSNTGYSGVCKNRPSGRYEARRRVDGKDVYIGSFGTAVEAAVAYARSHDILFSVCKSLVDGHESALGMASPRRELVPADEDEMNGLMDEDIKALEHSRSKLRRQLGLCALVVLAGVGIVLHGSLSEAASPATLRLATWNIAAINNNPFEYWITHSDPDYNTLMADAFVDAPAERDVPVEEVFSESRWQERIGAQCCRAELKALMAAEGWDVDGTEARWHEDFRAHHTYTLALPQDRSIGEKRLASMPDRVTNTIHTRGGSVSCRPTVINCYEGDLGSGDKWWVEWKQFMFATQLATGDGDSKTRPAAMLKPIKRAKYPAVSAEEEAMSLPLQTLSQAIFDAILVHIVNSVSPSGRWQQLRQEMCDALNRHKDTRTLEILQQTYGTTDAVFLQEAAASFRTSAAKRLGGRYIVAAPSTLDTSRDQNSLLLLRRDLFLEASLVDRTEEVMKTFDRNVPVAPGDLFVLQVDDTLGRPYLLASFHGDTNGLATIPVLEAVTALAARMPERRLIFGLDANTYEHEAPGKQDVLGFARAYVAKGLTSCWGDTPDPTNHTTYNARTYLQAQLQKAAKQSETAAKGDKNPKDFLLFSPASFTVRSTTKDNTGERRYVEDMVFPTLQFPSDHGVLSTTLEVQPPRLSRYLRPSLLHR</sequence>
<dbReference type="InterPro" id="IPR001471">
    <property type="entry name" value="AP2/ERF_dom"/>
</dbReference>
<reference evidence="9" key="1">
    <citation type="journal article" date="2013" name="Nature">
        <title>Pan genome of the phytoplankton Emiliania underpins its global distribution.</title>
        <authorList>
            <person name="Read B.A."/>
            <person name="Kegel J."/>
            <person name="Klute M.J."/>
            <person name="Kuo A."/>
            <person name="Lefebvre S.C."/>
            <person name="Maumus F."/>
            <person name="Mayer C."/>
            <person name="Miller J."/>
            <person name="Monier A."/>
            <person name="Salamov A."/>
            <person name="Young J."/>
            <person name="Aguilar M."/>
            <person name="Claverie J.M."/>
            <person name="Frickenhaus S."/>
            <person name="Gonzalez K."/>
            <person name="Herman E.K."/>
            <person name="Lin Y.C."/>
            <person name="Napier J."/>
            <person name="Ogata H."/>
            <person name="Sarno A.F."/>
            <person name="Shmutz J."/>
            <person name="Schroeder D."/>
            <person name="de Vargas C."/>
            <person name="Verret F."/>
            <person name="von Dassow P."/>
            <person name="Valentin K."/>
            <person name="Van de Peer Y."/>
            <person name="Wheeler G."/>
            <person name="Dacks J.B."/>
            <person name="Delwiche C.F."/>
            <person name="Dyhrman S.T."/>
            <person name="Glockner G."/>
            <person name="John U."/>
            <person name="Richards T."/>
            <person name="Worden A.Z."/>
            <person name="Zhang X."/>
            <person name="Grigoriev I.V."/>
            <person name="Allen A.E."/>
            <person name="Bidle K."/>
            <person name="Borodovsky M."/>
            <person name="Bowler C."/>
            <person name="Brownlee C."/>
            <person name="Cock J.M."/>
            <person name="Elias M."/>
            <person name="Gladyshev V.N."/>
            <person name="Groth M."/>
            <person name="Guda C."/>
            <person name="Hadaegh A."/>
            <person name="Iglesias-Rodriguez M.D."/>
            <person name="Jenkins J."/>
            <person name="Jones B.M."/>
            <person name="Lawson T."/>
            <person name="Leese F."/>
            <person name="Lindquist E."/>
            <person name="Lobanov A."/>
            <person name="Lomsadze A."/>
            <person name="Malik S.B."/>
            <person name="Marsh M.E."/>
            <person name="Mackinder L."/>
            <person name="Mock T."/>
            <person name="Mueller-Roeber B."/>
            <person name="Pagarete A."/>
            <person name="Parker M."/>
            <person name="Probert I."/>
            <person name="Quesneville H."/>
            <person name="Raines C."/>
            <person name="Rensing S.A."/>
            <person name="Riano-Pachon D.M."/>
            <person name="Richier S."/>
            <person name="Rokitta S."/>
            <person name="Shiraiwa Y."/>
            <person name="Soanes D.M."/>
            <person name="van der Giezen M."/>
            <person name="Wahlund T.M."/>
            <person name="Williams B."/>
            <person name="Wilson W."/>
            <person name="Wolfe G."/>
            <person name="Wurch L.L."/>
        </authorList>
    </citation>
    <scope>NUCLEOTIDE SEQUENCE</scope>
</reference>
<keyword evidence="3" id="KW-0238">DNA-binding</keyword>
<dbReference type="GO" id="GO:0003700">
    <property type="term" value="F:DNA-binding transcription factor activity"/>
    <property type="evidence" value="ECO:0007669"/>
    <property type="project" value="InterPro"/>
</dbReference>
<dbReference type="EnsemblProtists" id="EOD30903">
    <property type="protein sequence ID" value="EOD30903"/>
    <property type="gene ID" value="EMIHUDRAFT_232328"/>
</dbReference>
<dbReference type="InterPro" id="IPR036955">
    <property type="entry name" value="AP2/ERF_dom_sf"/>
</dbReference>
<dbReference type="eggNOG" id="ENOG502QQ3J">
    <property type="taxonomic scope" value="Eukaryota"/>
</dbReference>
<evidence type="ECO:0000259" key="7">
    <source>
        <dbReference type="PROSITE" id="PS51032"/>
    </source>
</evidence>
<evidence type="ECO:0000256" key="4">
    <source>
        <dbReference type="ARBA" id="ARBA00023163"/>
    </source>
</evidence>
<keyword evidence="5" id="KW-0539">Nucleus</keyword>
<dbReference type="SUPFAM" id="SSF54171">
    <property type="entry name" value="DNA-binding domain"/>
    <property type="match status" value="2"/>
</dbReference>
<proteinExistence type="predicted"/>
<dbReference type="PaxDb" id="2903-EOD30903"/>
<accession>A0A0D3K568</accession>
<evidence type="ECO:0000256" key="1">
    <source>
        <dbReference type="ARBA" id="ARBA00004123"/>
    </source>
</evidence>
<dbReference type="Proteomes" id="UP000013827">
    <property type="component" value="Unassembled WGS sequence"/>
</dbReference>
<dbReference type="Gene3D" id="3.30.730.10">
    <property type="entry name" value="AP2/ERF domain"/>
    <property type="match status" value="2"/>
</dbReference>
<dbReference type="KEGG" id="ehx:EMIHUDRAFT_232328"/>
<dbReference type="GeneID" id="17276177"/>
<organism evidence="8 9">
    <name type="scientific">Emiliania huxleyi (strain CCMP1516)</name>
    <dbReference type="NCBI Taxonomy" id="280463"/>
    <lineage>
        <taxon>Eukaryota</taxon>
        <taxon>Haptista</taxon>
        <taxon>Haptophyta</taxon>
        <taxon>Prymnesiophyceae</taxon>
        <taxon>Isochrysidales</taxon>
        <taxon>Noelaerhabdaceae</taxon>
        <taxon>Emiliania</taxon>
    </lineage>
</organism>
<dbReference type="Gene3D" id="2.30.30.140">
    <property type="match status" value="1"/>
</dbReference>
<keyword evidence="9" id="KW-1185">Reference proteome</keyword>
<reference evidence="8" key="2">
    <citation type="submission" date="2024-10" db="UniProtKB">
        <authorList>
            <consortium name="EnsemblProtists"/>
        </authorList>
    </citation>
    <scope>IDENTIFICATION</scope>
</reference>
<keyword evidence="6" id="KW-0812">Transmembrane</keyword>
<name>A0A0D3K568_EMIH1</name>
<dbReference type="GO" id="GO:0003677">
    <property type="term" value="F:DNA binding"/>
    <property type="evidence" value="ECO:0007669"/>
    <property type="project" value="UniProtKB-KW"/>
</dbReference>
<feature type="transmembrane region" description="Helical" evidence="6">
    <location>
        <begin position="220"/>
        <end position="239"/>
    </location>
</feature>
<dbReference type="OMA" id="VINCYGG"/>
<dbReference type="GO" id="GO:0005634">
    <property type="term" value="C:nucleus"/>
    <property type="evidence" value="ECO:0007669"/>
    <property type="project" value="UniProtKB-SubCell"/>
</dbReference>
<feature type="domain" description="AP2/ERF" evidence="7">
    <location>
        <begin position="52"/>
        <end position="107"/>
    </location>
</feature>
<feature type="domain" description="AP2/ERF" evidence="7">
    <location>
        <begin position="120"/>
        <end position="159"/>
    </location>
</feature>
<comment type="subcellular location">
    <subcellularLocation>
        <location evidence="1">Nucleus</location>
    </subcellularLocation>
</comment>
<dbReference type="AlphaFoldDB" id="A0A0D3K568"/>
<keyword evidence="6" id="KW-1133">Transmembrane helix</keyword>